<sequence length="287" mass="33084">MQLRMILEMEIYSLLQNSLQGRDRFLPSTTPSKRAEVYYRRALADFIRTMVNRITTALSKKNLTDAVAISDDDYINTLIEVLASIAGERIEEKAKILATRFVDKIHYQNKTQFTRNFQNAFGVDLTSIIEQETLADTLALAIDRNVELITSIKNDFINDIGSNVFTNYKKGFRHGELINEIRERGNVSYSRAKLIARDQTAKINADFEEERNKKLGFDIYKWKGTGDARERDSHRVLNNMLCKYSDPTVYSDDEGKTWKKRSSIKAFVGKCGEDYQCRCLAIPYIKL</sequence>
<name>A0A242NM86_9GAMM</name>
<accession>A0A242NM86</accession>
<feature type="domain" description="Phage head morphogenesis" evidence="1">
    <location>
        <begin position="159"/>
        <end position="281"/>
    </location>
</feature>
<organism evidence="2 5">
    <name type="scientific">Gilliamella apicola</name>
    <dbReference type="NCBI Taxonomy" id="1196095"/>
    <lineage>
        <taxon>Bacteria</taxon>
        <taxon>Pseudomonadati</taxon>
        <taxon>Pseudomonadota</taxon>
        <taxon>Gammaproteobacteria</taxon>
        <taxon>Orbales</taxon>
        <taxon>Orbaceae</taxon>
        <taxon>Gilliamella</taxon>
    </lineage>
</organism>
<evidence type="ECO:0000313" key="4">
    <source>
        <dbReference type="Proteomes" id="UP000194800"/>
    </source>
</evidence>
<dbReference type="EMBL" id="NART01000007">
    <property type="protein sequence ID" value="OTQ11306.1"/>
    <property type="molecule type" value="Genomic_DNA"/>
</dbReference>
<evidence type="ECO:0000313" key="5">
    <source>
        <dbReference type="Proteomes" id="UP000194977"/>
    </source>
</evidence>
<dbReference type="InterPro" id="IPR006528">
    <property type="entry name" value="Phage_head_morphogenesis_dom"/>
</dbReference>
<dbReference type="AlphaFoldDB" id="A0A242NM86"/>
<comment type="caution">
    <text evidence="2">The sequence shown here is derived from an EMBL/GenBank/DDBJ whole genome shotgun (WGS) entry which is preliminary data.</text>
</comment>
<keyword evidence="4" id="KW-1185">Reference proteome</keyword>
<evidence type="ECO:0000313" key="2">
    <source>
        <dbReference type="EMBL" id="OTQ01739.1"/>
    </source>
</evidence>
<proteinExistence type="predicted"/>
<dbReference type="Proteomes" id="UP000194800">
    <property type="component" value="Unassembled WGS sequence"/>
</dbReference>
<reference evidence="4 5" key="1">
    <citation type="submission" date="2017-03" db="EMBL/GenBank/DDBJ databases">
        <title>Comparative genomics of honeybee gut symbionts reveal geographically distinct and subgroup specific antibiotic resistance.</title>
        <authorList>
            <person name="Ludvigsen J."/>
            <person name="Porcellato D."/>
            <person name="Labee-Lund T.M."/>
            <person name="Amdam G.V."/>
            <person name="Rudi K."/>
        </authorList>
    </citation>
    <scope>NUCLEOTIDE SEQUENCE [LARGE SCALE GENOMIC DNA]</scope>
    <source>
        <strain evidence="2 5">A-7-12</strain>
        <strain evidence="3 4">A-9-12</strain>
    </source>
</reference>
<dbReference type="EMBL" id="NARP01000001">
    <property type="protein sequence ID" value="OTQ01739.1"/>
    <property type="molecule type" value="Genomic_DNA"/>
</dbReference>
<evidence type="ECO:0000313" key="3">
    <source>
        <dbReference type="EMBL" id="OTQ11306.1"/>
    </source>
</evidence>
<evidence type="ECO:0000259" key="1">
    <source>
        <dbReference type="Pfam" id="PF04233"/>
    </source>
</evidence>
<protein>
    <recommendedName>
        <fullName evidence="1">Phage head morphogenesis domain-containing protein</fullName>
    </recommendedName>
</protein>
<dbReference type="OrthoDB" id="6637795at2"/>
<gene>
    <name evidence="3" type="ORF">B6C91_02905</name>
    <name evidence="2" type="ORF">B6D08_00030</name>
</gene>
<dbReference type="Pfam" id="PF04233">
    <property type="entry name" value="Phage_Mu_F"/>
    <property type="match status" value="1"/>
</dbReference>
<dbReference type="Proteomes" id="UP000194977">
    <property type="component" value="Unassembled WGS sequence"/>
</dbReference>
<dbReference type="NCBIfam" id="TIGR01641">
    <property type="entry name" value="phageSPP1_gp7"/>
    <property type="match status" value="1"/>
</dbReference>
<dbReference type="CDD" id="cd15482">
    <property type="entry name" value="Sialidase_non-viral"/>
    <property type="match status" value="1"/>
</dbReference>